<feature type="region of interest" description="Disordered" evidence="1">
    <location>
        <begin position="56"/>
        <end position="177"/>
    </location>
</feature>
<gene>
    <name evidence="2" type="ORF">HGRIS_003431</name>
</gene>
<dbReference type="EMBL" id="JASNQZ010000007">
    <property type="protein sequence ID" value="KAL0954455.1"/>
    <property type="molecule type" value="Genomic_DNA"/>
</dbReference>
<evidence type="ECO:0000256" key="1">
    <source>
        <dbReference type="SAM" id="MobiDB-lite"/>
    </source>
</evidence>
<reference evidence="3" key="1">
    <citation type="submission" date="2024-06" db="EMBL/GenBank/DDBJ databases">
        <title>Multi-omics analyses provide insights into the biosynthesis of the anticancer antibiotic pleurotin in Hohenbuehelia grisea.</title>
        <authorList>
            <person name="Weaver J.A."/>
            <person name="Alberti F."/>
        </authorList>
    </citation>
    <scope>NUCLEOTIDE SEQUENCE [LARGE SCALE GENOMIC DNA]</scope>
    <source>
        <strain evidence="3">T-177</strain>
    </source>
</reference>
<comment type="caution">
    <text evidence="2">The sequence shown here is derived from an EMBL/GenBank/DDBJ whole genome shotgun (WGS) entry which is preliminary data.</text>
</comment>
<keyword evidence="3" id="KW-1185">Reference proteome</keyword>
<feature type="compositionally biased region" description="Basic and acidic residues" evidence="1">
    <location>
        <begin position="168"/>
        <end position="177"/>
    </location>
</feature>
<proteinExistence type="predicted"/>
<sequence>MFNTVTSRSTVRSIVAGSRMIPRVSNVHGRYYSSTMHDNDPDVLETEKQRNLAGLQHKTSTPHAHAPGWNEHLASSSEASVKADRSSGTPQELQRDTVEYIHSRHSPDDRSQPTNASYSHDTIDGPLSSAKGSEETQVNHGKVLSRKTVHEETTEVLQEESHPTSSEENVKADRGEI</sequence>
<feature type="compositionally biased region" description="Basic and acidic residues" evidence="1">
    <location>
        <begin position="93"/>
        <end position="111"/>
    </location>
</feature>
<evidence type="ECO:0000313" key="3">
    <source>
        <dbReference type="Proteomes" id="UP001556367"/>
    </source>
</evidence>
<evidence type="ECO:0000313" key="2">
    <source>
        <dbReference type="EMBL" id="KAL0954455.1"/>
    </source>
</evidence>
<name>A0ABR3JFF6_9AGAR</name>
<protein>
    <submittedName>
        <fullName evidence="2">Uncharacterized protein</fullName>
    </submittedName>
</protein>
<dbReference type="Proteomes" id="UP001556367">
    <property type="component" value="Unassembled WGS sequence"/>
</dbReference>
<accession>A0ABR3JFF6</accession>
<organism evidence="2 3">
    <name type="scientific">Hohenbuehelia grisea</name>
    <dbReference type="NCBI Taxonomy" id="104357"/>
    <lineage>
        <taxon>Eukaryota</taxon>
        <taxon>Fungi</taxon>
        <taxon>Dikarya</taxon>
        <taxon>Basidiomycota</taxon>
        <taxon>Agaricomycotina</taxon>
        <taxon>Agaricomycetes</taxon>
        <taxon>Agaricomycetidae</taxon>
        <taxon>Agaricales</taxon>
        <taxon>Pleurotineae</taxon>
        <taxon>Pleurotaceae</taxon>
        <taxon>Hohenbuehelia</taxon>
    </lineage>
</organism>